<dbReference type="OrthoDB" id="60033at2759"/>
<feature type="domain" description="HSF-type DNA-binding" evidence="8">
    <location>
        <begin position="63"/>
        <end position="170"/>
    </location>
</feature>
<comment type="similarity">
    <text evidence="2 5">Belongs to the HSF family.</text>
</comment>
<evidence type="ECO:0000259" key="8">
    <source>
        <dbReference type="SMART" id="SM00415"/>
    </source>
</evidence>
<evidence type="ECO:0000256" key="7">
    <source>
        <dbReference type="SAM" id="MobiDB-lite"/>
    </source>
</evidence>
<feature type="region of interest" description="Disordered" evidence="7">
    <location>
        <begin position="469"/>
        <end position="492"/>
    </location>
</feature>
<dbReference type="PRINTS" id="PR00056">
    <property type="entry name" value="HSFDOMAIN"/>
</dbReference>
<dbReference type="Gene3D" id="1.10.10.10">
    <property type="entry name" value="Winged helix-like DNA-binding domain superfamily/Winged helix DNA-binding domain"/>
    <property type="match status" value="1"/>
</dbReference>
<feature type="non-terminal residue" evidence="9">
    <location>
        <position position="1"/>
    </location>
</feature>
<evidence type="ECO:0000256" key="6">
    <source>
        <dbReference type="SAM" id="Coils"/>
    </source>
</evidence>
<name>A0A6G1I9D9_9PEZI</name>
<dbReference type="EMBL" id="ML996688">
    <property type="protein sequence ID" value="KAF2404811.1"/>
    <property type="molecule type" value="Genomic_DNA"/>
</dbReference>
<feature type="coiled-coil region" evidence="6">
    <location>
        <begin position="234"/>
        <end position="265"/>
    </location>
</feature>
<dbReference type="InterPro" id="IPR000232">
    <property type="entry name" value="HSF_DNA-bd"/>
</dbReference>
<evidence type="ECO:0000256" key="1">
    <source>
        <dbReference type="ARBA" id="ARBA00004123"/>
    </source>
</evidence>
<evidence type="ECO:0000256" key="4">
    <source>
        <dbReference type="ARBA" id="ARBA00023242"/>
    </source>
</evidence>
<dbReference type="PANTHER" id="PTHR10015:SF427">
    <property type="entry name" value="HEAT SHOCK FACTOR PROTEIN"/>
    <property type="match status" value="1"/>
</dbReference>
<proteinExistence type="inferred from homology"/>
<feature type="non-terminal residue" evidence="9">
    <location>
        <position position="538"/>
    </location>
</feature>
<accession>A0A6G1I9D9</accession>
<evidence type="ECO:0000313" key="10">
    <source>
        <dbReference type="Proteomes" id="UP000799640"/>
    </source>
</evidence>
<dbReference type="GO" id="GO:0043565">
    <property type="term" value="F:sequence-specific DNA binding"/>
    <property type="evidence" value="ECO:0007669"/>
    <property type="project" value="InterPro"/>
</dbReference>
<dbReference type="SMART" id="SM00415">
    <property type="entry name" value="HSF"/>
    <property type="match status" value="1"/>
</dbReference>
<feature type="region of interest" description="Disordered" evidence="7">
    <location>
        <begin position="346"/>
        <end position="401"/>
    </location>
</feature>
<dbReference type="SUPFAM" id="SSF46785">
    <property type="entry name" value="Winged helix' DNA-binding domain"/>
    <property type="match status" value="1"/>
</dbReference>
<feature type="compositionally biased region" description="Polar residues" evidence="7">
    <location>
        <begin position="469"/>
        <end position="485"/>
    </location>
</feature>
<comment type="subcellular location">
    <subcellularLocation>
        <location evidence="1">Nucleus</location>
    </subcellularLocation>
</comment>
<dbReference type="Proteomes" id="UP000799640">
    <property type="component" value="Unassembled WGS sequence"/>
</dbReference>
<dbReference type="FunFam" id="1.10.10.10:FF:000173">
    <property type="entry name" value="Heat shock transcription factor Hsf1"/>
    <property type="match status" value="1"/>
</dbReference>
<reference evidence="9" key="1">
    <citation type="journal article" date="2020" name="Stud. Mycol.">
        <title>101 Dothideomycetes genomes: a test case for predicting lifestyles and emergence of pathogens.</title>
        <authorList>
            <person name="Haridas S."/>
            <person name="Albert R."/>
            <person name="Binder M."/>
            <person name="Bloem J."/>
            <person name="Labutti K."/>
            <person name="Salamov A."/>
            <person name="Andreopoulos B."/>
            <person name="Baker S."/>
            <person name="Barry K."/>
            <person name="Bills G."/>
            <person name="Bluhm B."/>
            <person name="Cannon C."/>
            <person name="Castanera R."/>
            <person name="Culley D."/>
            <person name="Daum C."/>
            <person name="Ezra D."/>
            <person name="Gonzalez J."/>
            <person name="Henrissat B."/>
            <person name="Kuo A."/>
            <person name="Liang C."/>
            <person name="Lipzen A."/>
            <person name="Lutzoni F."/>
            <person name="Magnuson J."/>
            <person name="Mondo S."/>
            <person name="Nolan M."/>
            <person name="Ohm R."/>
            <person name="Pangilinan J."/>
            <person name="Park H.-J."/>
            <person name="Ramirez L."/>
            <person name="Alfaro M."/>
            <person name="Sun H."/>
            <person name="Tritt A."/>
            <person name="Yoshinaga Y."/>
            <person name="Zwiers L.-H."/>
            <person name="Turgeon B."/>
            <person name="Goodwin S."/>
            <person name="Spatafora J."/>
            <person name="Crous P."/>
            <person name="Grigoriev I."/>
        </authorList>
    </citation>
    <scope>NUCLEOTIDE SEQUENCE</scope>
    <source>
        <strain evidence="9">CBS 262.69</strain>
    </source>
</reference>
<keyword evidence="4" id="KW-0539">Nucleus</keyword>
<gene>
    <name evidence="9" type="ORF">EJ06DRAFT_456572</name>
</gene>
<protein>
    <recommendedName>
        <fullName evidence="8">HSF-type DNA-binding domain-containing protein</fullName>
    </recommendedName>
</protein>
<evidence type="ECO:0000313" key="9">
    <source>
        <dbReference type="EMBL" id="KAF2404811.1"/>
    </source>
</evidence>
<dbReference type="GO" id="GO:0005634">
    <property type="term" value="C:nucleus"/>
    <property type="evidence" value="ECO:0007669"/>
    <property type="project" value="UniProtKB-SubCell"/>
</dbReference>
<dbReference type="GO" id="GO:0003700">
    <property type="term" value="F:DNA-binding transcription factor activity"/>
    <property type="evidence" value="ECO:0007669"/>
    <property type="project" value="InterPro"/>
</dbReference>
<dbReference type="Pfam" id="PF00447">
    <property type="entry name" value="HSF_DNA-bind"/>
    <property type="match status" value="1"/>
</dbReference>
<organism evidence="9 10">
    <name type="scientific">Trichodelitschia bisporula</name>
    <dbReference type="NCBI Taxonomy" id="703511"/>
    <lineage>
        <taxon>Eukaryota</taxon>
        <taxon>Fungi</taxon>
        <taxon>Dikarya</taxon>
        <taxon>Ascomycota</taxon>
        <taxon>Pezizomycotina</taxon>
        <taxon>Dothideomycetes</taxon>
        <taxon>Dothideomycetes incertae sedis</taxon>
        <taxon>Phaeotrichales</taxon>
        <taxon>Phaeotrichaceae</taxon>
        <taxon>Trichodelitschia</taxon>
    </lineage>
</organism>
<evidence type="ECO:0000256" key="2">
    <source>
        <dbReference type="ARBA" id="ARBA00006403"/>
    </source>
</evidence>
<evidence type="ECO:0000256" key="5">
    <source>
        <dbReference type="RuleBase" id="RU004020"/>
    </source>
</evidence>
<feature type="region of interest" description="Disordered" evidence="7">
    <location>
        <begin position="171"/>
        <end position="211"/>
    </location>
</feature>
<feature type="compositionally biased region" description="Polar residues" evidence="7">
    <location>
        <begin position="380"/>
        <end position="397"/>
    </location>
</feature>
<dbReference type="PANTHER" id="PTHR10015">
    <property type="entry name" value="HEAT SHOCK TRANSCRIPTION FACTOR"/>
    <property type="match status" value="1"/>
</dbReference>
<keyword evidence="6" id="KW-0175">Coiled coil</keyword>
<dbReference type="InterPro" id="IPR036390">
    <property type="entry name" value="WH_DNA-bd_sf"/>
</dbReference>
<keyword evidence="10" id="KW-1185">Reference proteome</keyword>
<keyword evidence="3" id="KW-0238">DNA-binding</keyword>
<dbReference type="InterPro" id="IPR036388">
    <property type="entry name" value="WH-like_DNA-bd_sf"/>
</dbReference>
<evidence type="ECO:0000256" key="3">
    <source>
        <dbReference type="ARBA" id="ARBA00023125"/>
    </source>
</evidence>
<sequence length="538" mass="59815">APTAASQLIRRNPQQQVATRVRSAWTDPTGQMPPPGWEQVEEEEDLEAKAMAAKREAQAKRKQIPPFVQKLSSFLDSSNNTDLIRWSDDGCSFIVLDEDEFAKTLIPELFKHNNYASFVRQLNMYGFHKKVGLSDNSMKASENKRKTPSEYYNKYFRRGCPELLWLIQKPKSSPATKRKRDDKGGGQGDSDDERKYAAPESQPQLADTVAGATKDLTLVPKSEFDSLRQEIVSLQRQQKLISNVIQRMKQQNDQLYQQANAFQMMHERHENSINAILTFLATFYNRSLEGQGGPNIADIFSHAMPQNGTQQGNVVDMGDLPNVDLTNMQTPSPLQRARRQQLLLPAPAAKNDDSPVTMPPSARATASPKQQARQAMPVFRNNNEHPTPPTESAQTPPIKTDVETPVTLGEPHDVMSVIHAANATTPASTDPGMDFDSALHHFENSGGNTPLTAQERSEILSLIAADTATVDQQQRRPTPSNNALTNPLPPQLPRLTQISATRDQLDLLQRLQNEQAAKVRNLTDRLQPLSPSGTIPGL</sequence>
<dbReference type="AlphaFoldDB" id="A0A6G1I9D9"/>